<dbReference type="OrthoDB" id="9774608at2"/>
<gene>
    <name evidence="8" type="ORF">HMPREF2130_11965</name>
</gene>
<feature type="domain" description="Transposase InsH N-terminal" evidence="7">
    <location>
        <begin position="21"/>
        <end position="109"/>
    </location>
</feature>
<dbReference type="GO" id="GO:0004803">
    <property type="term" value="F:transposase activity"/>
    <property type="evidence" value="ECO:0007669"/>
    <property type="project" value="InterPro"/>
</dbReference>
<feature type="domain" description="Transposase IS4-like" evidence="6">
    <location>
        <begin position="139"/>
        <end position="321"/>
    </location>
</feature>
<proteinExistence type="inferred from homology"/>
<comment type="caution">
    <text evidence="8">The sequence shown here is derived from an EMBL/GenBank/DDBJ whole genome shotgun (WGS) entry which is preliminary data.</text>
</comment>
<dbReference type="Pfam" id="PF01609">
    <property type="entry name" value="DDE_Tnp_1"/>
    <property type="match status" value="1"/>
</dbReference>
<dbReference type="InterPro" id="IPR008490">
    <property type="entry name" value="Transposase_InsH_N"/>
</dbReference>
<keyword evidence="9" id="KW-1185">Reference proteome</keyword>
<protein>
    <submittedName>
        <fullName evidence="8">Transposase</fullName>
    </submittedName>
</protein>
<evidence type="ECO:0000256" key="2">
    <source>
        <dbReference type="ARBA" id="ARBA00010075"/>
    </source>
</evidence>
<comment type="similarity">
    <text evidence="2">Belongs to the transposase 11 family.</text>
</comment>
<evidence type="ECO:0000256" key="3">
    <source>
        <dbReference type="ARBA" id="ARBA00022578"/>
    </source>
</evidence>
<keyword evidence="4" id="KW-0238">DNA-binding</keyword>
<sequence>MSSFFQQTAKARIAKHLDRFPLLKLDQVIDWRPIERYLNSQKQRRLTTQQGRPSYPVLAMFKAVLLGQWHSLSDPELEHSLVTRIDFTIFCGFDDMDVPDHSTLCRYRNWLAEEGLLDKLLVLINQQLSEKGLKVAKAQTAVVDATIIQTAGRKKMKAIEQLEDGEYHESAPSTDKDARWTKKGADFHLGFKLHARSDGEGYIEKLNTTPANVHEVNQLEPLVNDLEQGTRVEADKGYSSAKNRKRLQALGLEDGIMQKAHRGSVLTREQIERNKRLSKTRYVIEQSFGTLHRKFKHKRASYFSLVKVHAQSLLKAICINCLKAANKLRIVAPNFA</sequence>
<dbReference type="NCBIfam" id="NF033581">
    <property type="entry name" value="transpos_IS5_4"/>
    <property type="match status" value="1"/>
</dbReference>
<keyword evidence="5" id="KW-0233">DNA recombination</keyword>
<dbReference type="eggNOG" id="COG3039">
    <property type="taxonomic scope" value="Bacteria"/>
</dbReference>
<reference evidence="8 9" key="1">
    <citation type="submission" date="2014-07" db="EMBL/GenBank/DDBJ databases">
        <authorList>
            <person name="McCorrison J."/>
            <person name="Sanka R."/>
            <person name="Torralba M."/>
            <person name="Gillis M."/>
            <person name="Haft D.H."/>
            <person name="Methe B."/>
            <person name="Sutton G."/>
            <person name="Nelson K.E."/>
        </authorList>
    </citation>
    <scope>NUCLEOTIDE SEQUENCE [LARGE SCALE GENOMIC DNA]</scope>
    <source>
        <strain evidence="8 9">DNF00040</strain>
    </source>
</reference>
<dbReference type="AlphaFoldDB" id="A0A096APZ1"/>
<evidence type="ECO:0000256" key="4">
    <source>
        <dbReference type="ARBA" id="ARBA00023125"/>
    </source>
</evidence>
<dbReference type="InterPro" id="IPR047959">
    <property type="entry name" value="Transpos_IS5"/>
</dbReference>
<evidence type="ECO:0000256" key="5">
    <source>
        <dbReference type="ARBA" id="ARBA00023172"/>
    </source>
</evidence>
<dbReference type="PANTHER" id="PTHR35604:SF2">
    <property type="entry name" value="TRANSPOSASE INSH FOR INSERTION SEQUENCE ELEMENT IS5A-RELATED"/>
    <property type="match status" value="1"/>
</dbReference>
<evidence type="ECO:0000259" key="6">
    <source>
        <dbReference type="Pfam" id="PF01609"/>
    </source>
</evidence>
<dbReference type="RefSeq" id="WP_036561512.1">
    <property type="nucleotide sequence ID" value="NZ_JRNI01000146.1"/>
</dbReference>
<evidence type="ECO:0000256" key="1">
    <source>
        <dbReference type="ARBA" id="ARBA00003544"/>
    </source>
</evidence>
<dbReference type="GO" id="GO:0003677">
    <property type="term" value="F:DNA binding"/>
    <property type="evidence" value="ECO:0007669"/>
    <property type="project" value="UniProtKB-KW"/>
</dbReference>
<dbReference type="Pfam" id="PF05598">
    <property type="entry name" value="DUF772"/>
    <property type="match status" value="1"/>
</dbReference>
<evidence type="ECO:0000313" key="8">
    <source>
        <dbReference type="EMBL" id="KGF23124.1"/>
    </source>
</evidence>
<dbReference type="EMBL" id="JRNI01000146">
    <property type="protein sequence ID" value="KGF23124.1"/>
    <property type="molecule type" value="Genomic_DNA"/>
</dbReference>
<comment type="function">
    <text evidence="1">Involved in the transposition of the insertion sequence IS5.</text>
</comment>
<accession>A0A096APZ1</accession>
<dbReference type="PANTHER" id="PTHR35604">
    <property type="entry name" value="TRANSPOSASE INSH FOR INSERTION SEQUENCE ELEMENT IS5A-RELATED"/>
    <property type="match status" value="1"/>
</dbReference>
<evidence type="ECO:0000259" key="7">
    <source>
        <dbReference type="Pfam" id="PF05598"/>
    </source>
</evidence>
<dbReference type="Proteomes" id="UP000029629">
    <property type="component" value="Unassembled WGS sequence"/>
</dbReference>
<dbReference type="GO" id="GO:0006313">
    <property type="term" value="P:DNA transposition"/>
    <property type="evidence" value="ECO:0007669"/>
    <property type="project" value="InterPro"/>
</dbReference>
<dbReference type="InterPro" id="IPR002559">
    <property type="entry name" value="Transposase_11"/>
</dbReference>
<keyword evidence="3" id="KW-0815">Transposition</keyword>
<name>A0A096APZ1_9BURK</name>
<organism evidence="8 9">
    <name type="scientific">Oligella urethralis DNF00040</name>
    <dbReference type="NCBI Taxonomy" id="1401065"/>
    <lineage>
        <taxon>Bacteria</taxon>
        <taxon>Pseudomonadati</taxon>
        <taxon>Pseudomonadota</taxon>
        <taxon>Betaproteobacteria</taxon>
        <taxon>Burkholderiales</taxon>
        <taxon>Alcaligenaceae</taxon>
        <taxon>Oligella</taxon>
    </lineage>
</organism>
<evidence type="ECO:0000313" key="9">
    <source>
        <dbReference type="Proteomes" id="UP000029629"/>
    </source>
</evidence>